<dbReference type="Gene3D" id="3.60.21.10">
    <property type="match status" value="1"/>
</dbReference>
<dbReference type="InterPro" id="IPR029052">
    <property type="entry name" value="Metallo-depent_PP-like"/>
</dbReference>
<evidence type="ECO:0000259" key="1">
    <source>
        <dbReference type="Pfam" id="PF00149"/>
    </source>
</evidence>
<reference evidence="3" key="1">
    <citation type="journal article" date="2019" name="Int. J. Syst. Evol. Microbiol.">
        <title>The Global Catalogue of Microorganisms (GCM) 10K type strain sequencing project: providing services to taxonomists for standard genome sequencing and annotation.</title>
        <authorList>
            <consortium name="The Broad Institute Genomics Platform"/>
            <consortium name="The Broad Institute Genome Sequencing Center for Infectious Disease"/>
            <person name="Wu L."/>
            <person name="Ma J."/>
        </authorList>
    </citation>
    <scope>NUCLEOTIDE SEQUENCE [LARGE SCALE GENOMIC DNA]</scope>
    <source>
        <strain evidence="3">CGMCC 4.7371</strain>
    </source>
</reference>
<evidence type="ECO:0000313" key="3">
    <source>
        <dbReference type="Proteomes" id="UP000655410"/>
    </source>
</evidence>
<dbReference type="Pfam" id="PF00149">
    <property type="entry name" value="Metallophos"/>
    <property type="match status" value="1"/>
</dbReference>
<dbReference type="PANTHER" id="PTHR46546:SF4">
    <property type="entry name" value="SHEWANELLA-LIKE PROTEIN PHOSPHATASE 1"/>
    <property type="match status" value="1"/>
</dbReference>
<name>A0ABQ2N9Z4_9ACTN</name>
<evidence type="ECO:0000313" key="2">
    <source>
        <dbReference type="EMBL" id="GGO87743.1"/>
    </source>
</evidence>
<sequence length="251" mass="25975">MPASPAPVFAVSDVHGHRDDLVATLRAAGLVDAGERWSGGDAQLYVLGDLLDRGPDGIGVIRLLRGLQAEAPASVHVLLGNHEVLALGMWLHPDEGYLPLWQRNGGLAADQASLTPDDVTWLSNLPAMALVGDDLLVHSDSTAYLGWGRSVGAVNAQVAGMLTRPDPVGVAEVLRGLTQRRRFVGTQGAAQADSMLAAYGGTRVVHGHSIVATLRGVTPGHGALAYAGGKALAIDGGRYNGGPLLLVELSA</sequence>
<comment type="caution">
    <text evidence="2">The sequence shown here is derived from an EMBL/GenBank/DDBJ whole genome shotgun (WGS) entry which is preliminary data.</text>
</comment>
<dbReference type="Proteomes" id="UP000655410">
    <property type="component" value="Unassembled WGS sequence"/>
</dbReference>
<dbReference type="InterPro" id="IPR004843">
    <property type="entry name" value="Calcineurin-like_PHP"/>
</dbReference>
<feature type="domain" description="Calcineurin-like phosphoesterase" evidence="1">
    <location>
        <begin position="7"/>
        <end position="209"/>
    </location>
</feature>
<protein>
    <submittedName>
        <fullName evidence="2">Serine/threonine protein phosphatase</fullName>
    </submittedName>
</protein>
<keyword evidence="3" id="KW-1185">Reference proteome</keyword>
<dbReference type="SUPFAM" id="SSF56300">
    <property type="entry name" value="Metallo-dependent phosphatases"/>
    <property type="match status" value="1"/>
</dbReference>
<dbReference type="EMBL" id="BMNI01000002">
    <property type="protein sequence ID" value="GGO87743.1"/>
    <property type="molecule type" value="Genomic_DNA"/>
</dbReference>
<accession>A0ABQ2N9Z4</accession>
<proteinExistence type="predicted"/>
<dbReference type="RefSeq" id="WP_188783188.1">
    <property type="nucleotide sequence ID" value="NZ_BMNI01000002.1"/>
</dbReference>
<dbReference type="PANTHER" id="PTHR46546">
    <property type="entry name" value="SHEWANELLA-LIKE PROTEIN PHOSPHATASE 1"/>
    <property type="match status" value="1"/>
</dbReference>
<organism evidence="2 3">
    <name type="scientific">Nocardioides phosphati</name>
    <dbReference type="NCBI Taxonomy" id="1867775"/>
    <lineage>
        <taxon>Bacteria</taxon>
        <taxon>Bacillati</taxon>
        <taxon>Actinomycetota</taxon>
        <taxon>Actinomycetes</taxon>
        <taxon>Propionibacteriales</taxon>
        <taxon>Nocardioidaceae</taxon>
        <taxon>Nocardioides</taxon>
    </lineage>
</organism>
<gene>
    <name evidence="2" type="ORF">GCM10011584_13100</name>
</gene>